<evidence type="ECO:0000313" key="1">
    <source>
        <dbReference type="EMBL" id="GFN89124.1"/>
    </source>
</evidence>
<comment type="caution">
    <text evidence="1">The sequence shown here is derived from an EMBL/GenBank/DDBJ whole genome shotgun (WGS) entry which is preliminary data.</text>
</comment>
<proteinExistence type="predicted"/>
<name>A0AAV3Z3D5_9GAST</name>
<evidence type="ECO:0000313" key="2">
    <source>
        <dbReference type="Proteomes" id="UP000735302"/>
    </source>
</evidence>
<gene>
    <name evidence="1" type="ORF">PoB_001563000</name>
</gene>
<accession>A0AAV3Z3D5</accession>
<protein>
    <submittedName>
        <fullName evidence="1">Uncharacterized protein</fullName>
    </submittedName>
</protein>
<dbReference type="EMBL" id="BLXT01001916">
    <property type="protein sequence ID" value="GFN89124.1"/>
    <property type="molecule type" value="Genomic_DNA"/>
</dbReference>
<keyword evidence="2" id="KW-1185">Reference proteome</keyword>
<sequence length="99" mass="11575">MRQKFSQKRRVILAWKCKKQWKGIKIGCGQACVTGKCPASRTSLWNDDFLFLITSLTNWLETKHLQCLNQTLCRRFVSKTSRLLLKADTTRARNPEFIL</sequence>
<organism evidence="1 2">
    <name type="scientific">Plakobranchus ocellatus</name>
    <dbReference type="NCBI Taxonomy" id="259542"/>
    <lineage>
        <taxon>Eukaryota</taxon>
        <taxon>Metazoa</taxon>
        <taxon>Spiralia</taxon>
        <taxon>Lophotrochozoa</taxon>
        <taxon>Mollusca</taxon>
        <taxon>Gastropoda</taxon>
        <taxon>Heterobranchia</taxon>
        <taxon>Euthyneura</taxon>
        <taxon>Panpulmonata</taxon>
        <taxon>Sacoglossa</taxon>
        <taxon>Placobranchoidea</taxon>
        <taxon>Plakobranchidae</taxon>
        <taxon>Plakobranchus</taxon>
    </lineage>
</organism>
<reference evidence="1 2" key="1">
    <citation type="journal article" date="2021" name="Elife">
        <title>Chloroplast acquisition without the gene transfer in kleptoplastic sea slugs, Plakobranchus ocellatus.</title>
        <authorList>
            <person name="Maeda T."/>
            <person name="Takahashi S."/>
            <person name="Yoshida T."/>
            <person name="Shimamura S."/>
            <person name="Takaki Y."/>
            <person name="Nagai Y."/>
            <person name="Toyoda A."/>
            <person name="Suzuki Y."/>
            <person name="Arimoto A."/>
            <person name="Ishii H."/>
            <person name="Satoh N."/>
            <person name="Nishiyama T."/>
            <person name="Hasebe M."/>
            <person name="Maruyama T."/>
            <person name="Minagawa J."/>
            <person name="Obokata J."/>
            <person name="Shigenobu S."/>
        </authorList>
    </citation>
    <scope>NUCLEOTIDE SEQUENCE [LARGE SCALE GENOMIC DNA]</scope>
</reference>
<dbReference type="AlphaFoldDB" id="A0AAV3Z3D5"/>
<dbReference type="Proteomes" id="UP000735302">
    <property type="component" value="Unassembled WGS sequence"/>
</dbReference>